<gene>
    <name evidence="2" type="ORF">AVEN_45302_2</name>
</gene>
<accession>A0A4Y2MUI7</accession>
<organism evidence="2 3">
    <name type="scientific">Araneus ventricosus</name>
    <name type="common">Orbweaver spider</name>
    <name type="synonym">Epeira ventricosa</name>
    <dbReference type="NCBI Taxonomy" id="182803"/>
    <lineage>
        <taxon>Eukaryota</taxon>
        <taxon>Metazoa</taxon>
        <taxon>Ecdysozoa</taxon>
        <taxon>Arthropoda</taxon>
        <taxon>Chelicerata</taxon>
        <taxon>Arachnida</taxon>
        <taxon>Araneae</taxon>
        <taxon>Araneomorphae</taxon>
        <taxon>Entelegynae</taxon>
        <taxon>Araneoidea</taxon>
        <taxon>Araneidae</taxon>
        <taxon>Araneus</taxon>
    </lineage>
</organism>
<keyword evidence="1" id="KW-0175">Coiled coil</keyword>
<evidence type="ECO:0000313" key="3">
    <source>
        <dbReference type="Proteomes" id="UP000499080"/>
    </source>
</evidence>
<dbReference type="AlphaFoldDB" id="A0A4Y2MUI7"/>
<feature type="coiled-coil region" evidence="1">
    <location>
        <begin position="33"/>
        <end position="74"/>
    </location>
</feature>
<dbReference type="Gene3D" id="3.30.160.570">
    <property type="entry name" value="Ncd80 complex, Spc24 subunit"/>
    <property type="match status" value="1"/>
</dbReference>
<comment type="caution">
    <text evidence="2">The sequence shown here is derived from an EMBL/GenBank/DDBJ whole genome shotgun (WGS) entry which is preliminary data.</text>
</comment>
<sequence>MAEVRSNDPLVNLSWKDRCTKLLEQVEEKHSAAKDVKGKTDDLLKEKKELEDKLKRIEEETEKASKQLKEMENDGLDKPINSSLLKLYTLITKLTFDIETPVNEPKGYIAGNSLETFQFDTAKHSQQFIIDSLWSLIEAQLKPNRDKKHTVSDWLVNSLDCELIKRRKLS</sequence>
<keyword evidence="3" id="KW-1185">Reference proteome</keyword>
<proteinExistence type="predicted"/>
<dbReference type="OrthoDB" id="6432863at2759"/>
<dbReference type="Proteomes" id="UP000499080">
    <property type="component" value="Unassembled WGS sequence"/>
</dbReference>
<protein>
    <recommendedName>
        <fullName evidence="4">Kinetochore protein Spc24</fullName>
    </recommendedName>
</protein>
<evidence type="ECO:0008006" key="4">
    <source>
        <dbReference type="Google" id="ProtNLM"/>
    </source>
</evidence>
<evidence type="ECO:0000256" key="1">
    <source>
        <dbReference type="SAM" id="Coils"/>
    </source>
</evidence>
<name>A0A4Y2MUI7_ARAVE</name>
<evidence type="ECO:0000313" key="2">
    <source>
        <dbReference type="EMBL" id="GBN30363.1"/>
    </source>
</evidence>
<reference evidence="2 3" key="1">
    <citation type="journal article" date="2019" name="Sci. Rep.">
        <title>Orb-weaving spider Araneus ventricosus genome elucidates the spidroin gene catalogue.</title>
        <authorList>
            <person name="Kono N."/>
            <person name="Nakamura H."/>
            <person name="Ohtoshi R."/>
            <person name="Moran D.A.P."/>
            <person name="Shinohara A."/>
            <person name="Yoshida Y."/>
            <person name="Fujiwara M."/>
            <person name="Mori M."/>
            <person name="Tomita M."/>
            <person name="Arakawa K."/>
        </authorList>
    </citation>
    <scope>NUCLEOTIDE SEQUENCE [LARGE SCALE GENOMIC DNA]</scope>
</reference>
<dbReference type="EMBL" id="BGPR01007903">
    <property type="protein sequence ID" value="GBN30363.1"/>
    <property type="molecule type" value="Genomic_DNA"/>
</dbReference>